<keyword evidence="2" id="KW-0378">Hydrolase</keyword>
<evidence type="ECO:0000313" key="2">
    <source>
        <dbReference type="EMBL" id="BCJ47906.1"/>
    </source>
</evidence>
<dbReference type="Gene3D" id="3.40.50.1820">
    <property type="entry name" value="alpha/beta hydrolase"/>
    <property type="match status" value="1"/>
</dbReference>
<organism evidence="2 3">
    <name type="scientific">Actinoplanes ianthinogenes</name>
    <dbReference type="NCBI Taxonomy" id="122358"/>
    <lineage>
        <taxon>Bacteria</taxon>
        <taxon>Bacillati</taxon>
        <taxon>Actinomycetota</taxon>
        <taxon>Actinomycetes</taxon>
        <taxon>Micromonosporales</taxon>
        <taxon>Micromonosporaceae</taxon>
        <taxon>Actinoplanes</taxon>
    </lineage>
</organism>
<evidence type="ECO:0000259" key="1">
    <source>
        <dbReference type="Pfam" id="PF00561"/>
    </source>
</evidence>
<dbReference type="Pfam" id="PF00561">
    <property type="entry name" value="Abhydrolase_1"/>
    <property type="match status" value="1"/>
</dbReference>
<dbReference type="PANTHER" id="PTHR43433">
    <property type="entry name" value="HYDROLASE, ALPHA/BETA FOLD FAMILY PROTEIN"/>
    <property type="match status" value="1"/>
</dbReference>
<accession>A0ABM7M8E3</accession>
<feature type="domain" description="AB hydrolase-1" evidence="1">
    <location>
        <begin position="27"/>
        <end position="266"/>
    </location>
</feature>
<reference evidence="2 3" key="1">
    <citation type="submission" date="2020-08" db="EMBL/GenBank/DDBJ databases">
        <title>Whole genome shotgun sequence of Actinoplanes ianthinogenes NBRC 13996.</title>
        <authorList>
            <person name="Komaki H."/>
            <person name="Tamura T."/>
        </authorList>
    </citation>
    <scope>NUCLEOTIDE SEQUENCE [LARGE SCALE GENOMIC DNA]</scope>
    <source>
        <strain evidence="2 3">NBRC 13996</strain>
    </source>
</reference>
<evidence type="ECO:0000313" key="3">
    <source>
        <dbReference type="Proteomes" id="UP000676967"/>
    </source>
</evidence>
<dbReference type="GO" id="GO:0016787">
    <property type="term" value="F:hydrolase activity"/>
    <property type="evidence" value="ECO:0007669"/>
    <property type="project" value="UniProtKB-KW"/>
</dbReference>
<dbReference type="Proteomes" id="UP000676967">
    <property type="component" value="Chromosome"/>
</dbReference>
<dbReference type="RefSeq" id="WP_189330254.1">
    <property type="nucleotide sequence ID" value="NZ_AP023356.1"/>
</dbReference>
<keyword evidence="3" id="KW-1185">Reference proteome</keyword>
<proteinExistence type="predicted"/>
<dbReference type="EMBL" id="AP023356">
    <property type="protein sequence ID" value="BCJ47906.1"/>
    <property type="molecule type" value="Genomic_DNA"/>
</dbReference>
<protein>
    <submittedName>
        <fullName evidence="2">Hydrolase</fullName>
    </submittedName>
</protein>
<dbReference type="InterPro" id="IPR050471">
    <property type="entry name" value="AB_hydrolase"/>
</dbReference>
<name>A0ABM7M8E3_9ACTN</name>
<dbReference type="SUPFAM" id="SSF53474">
    <property type="entry name" value="alpha/beta-Hydrolases"/>
    <property type="match status" value="1"/>
</dbReference>
<dbReference type="PANTHER" id="PTHR43433:SF5">
    <property type="entry name" value="AB HYDROLASE-1 DOMAIN-CONTAINING PROTEIN"/>
    <property type="match status" value="1"/>
</dbReference>
<dbReference type="InterPro" id="IPR029058">
    <property type="entry name" value="AB_hydrolase_fold"/>
</dbReference>
<dbReference type="InterPro" id="IPR000073">
    <property type="entry name" value="AB_hydrolase_1"/>
</dbReference>
<dbReference type="PRINTS" id="PR00111">
    <property type="entry name" value="ABHYDROLASE"/>
</dbReference>
<gene>
    <name evidence="2" type="ORF">Aiant_85630</name>
</gene>
<sequence length="282" mass="29454">MLETEERFVWSGPVRLWTERAGDPADPAVLLIAGASAQGVLWPDALVERLVRRGVQVIRFDHRDTGLSSVVDFDARPYAIADFGADCLAVLDGHGLAAAHLAGGSMGGMVAQWLAVHEPGRVLSLTLIGSSPMGYGPDWTGEPLPPPSAALQAHFALGLPPGVESDVALFRAFTGPGLPFDEPAARAMLELAWSRAADPAAAANHQRAGRTFAPDRLASLSSITAPTTVVHGELDPMFPLGHGEALAAAIPGARLQVVPKMGHVLCSPGLPEEIADRVADGL</sequence>